<accession>A0AA86PJP5</accession>
<sequence length="1320" mass="153696">MFSVSSPISSDVLNPIESKKQQLDKHYILPKLCQLKEQNNVWTTRLIGHGKQDQIITVSFRPYQAQNDDKHLTWSQFYLTEKNKKQLILQTLSEGIPISGSMSLSSVMLLAVTFQYEQQEIKYDTAVFYCAMLQGLIVYNRTSDKYQQYTNIKVNSPQAMQAHFIQKSLDQSESKQKPVKVFKRDIFQKSSHCERLLILVANQQAAEYNIEFDFLKLTGGLSQAESVQFIQESKKKFAVQLSQVSSFVQFSNNTEIQLIISREHVNVVYMSYNQQFQDYVYVTKEIKNAQTNSFYFKLHLYKLTPNYQPDQASLKILQTFTTTVIPIGKHYINPFDGLDLQQNVCRVTYLALSALNQLLTVEVINTDTKLLYLCFHLQTGSCTRLQATSPIAQIDNGDQLKGEQSLNAGAYATRIIRFLKQANLVVEFEQAAQYYKMYKFLVWRKYMSMSQPITLVFSYCALYIVPNLTDKTMTVHLIKALPYTPVECIFTQQLPLTKTNYYRRFIDYVNGDNEFIQCQVEEKIQTMYDFNIQNYPSEDISFSILPGQITENCDMTQPPTIALGSEIEYEDEMSLMRMTSATSAELDTDSFINQDDLEMTQEPVQTQNENMSPRRTRNFSSSLNFSVMDDKIMFTNEDTLPLFTGNDAALYYAISNQFSNKYILHKTNMLIFQSRFQPLYRESNNIFQVIEFHKCLNNVLIQYEDNPMKEYYDMPQFAIIMTLFQAQVFDNMDPSVKEVVFHPQYLINKFYEQIPKLDVQQKHLSKIFVFISDLVQQCSQLYQMQVNELLSILRAVIGKDLYELINNQFSTNPQTNKLVSVQPLIDYFISKLSKANSLAPYQLSPSLLLSIYKLATTIMRLLQSADVHTYAITPQCLEFYIADYMYFYTLMTNLVKTKHHVLRMTSLVNFIDYSDKKLNHPLAKQYAYNQYIQQTLLKQFLEADPQFLKVLFNPSNAFSSYQELVYFRIFDKSLNKITMALFDRSKAVTNLLLESSSGSTIMTSIGSILNVIVGNIYRSIQDENRYHTLFTGNFANQTDTVLELIELINIKTPSKHYEIPLWLKQQVLREFAALNIPEQANFYFTDQATELNPIQDIIDAHPTLLFNKSSFVNVHELKYFSQATNPFQMVQKQNAVENQVEPQQMSLFQTAQNRFVAQAKNFVQKTQKPKAEISTLNQAWALLRYETAYRIADANFSLNYSFRIDNEKIIRTFTKQRDMEYFSPVFCSITKRRIQEKFMDDIWGFQTLPTMKEQEAYDRDKKNQTILMLSTRSLQNYANGLDVVGLYCSEYLKKRDLKLFCEVREHRQYSIPELVKAILE</sequence>
<keyword evidence="3" id="KW-1185">Reference proteome</keyword>
<organism evidence="1">
    <name type="scientific">Hexamita inflata</name>
    <dbReference type="NCBI Taxonomy" id="28002"/>
    <lineage>
        <taxon>Eukaryota</taxon>
        <taxon>Metamonada</taxon>
        <taxon>Diplomonadida</taxon>
        <taxon>Hexamitidae</taxon>
        <taxon>Hexamitinae</taxon>
        <taxon>Hexamita</taxon>
    </lineage>
</organism>
<reference evidence="1" key="1">
    <citation type="submission" date="2023-06" db="EMBL/GenBank/DDBJ databases">
        <authorList>
            <person name="Kurt Z."/>
        </authorList>
    </citation>
    <scope>NUCLEOTIDE SEQUENCE</scope>
</reference>
<evidence type="ECO:0000313" key="3">
    <source>
        <dbReference type="Proteomes" id="UP001642409"/>
    </source>
</evidence>
<name>A0AA86PJP5_9EUKA</name>
<comment type="caution">
    <text evidence="1">The sequence shown here is derived from an EMBL/GenBank/DDBJ whole genome shotgun (WGS) entry which is preliminary data.</text>
</comment>
<reference evidence="2 3" key="2">
    <citation type="submission" date="2024-07" db="EMBL/GenBank/DDBJ databases">
        <authorList>
            <person name="Akdeniz Z."/>
        </authorList>
    </citation>
    <scope>NUCLEOTIDE SEQUENCE [LARGE SCALE GENOMIC DNA]</scope>
</reference>
<dbReference type="Proteomes" id="UP001642409">
    <property type="component" value="Unassembled WGS sequence"/>
</dbReference>
<protein>
    <submittedName>
        <fullName evidence="1">Uncharacterized protein</fullName>
    </submittedName>
</protein>
<gene>
    <name evidence="1" type="ORF">HINF_LOCUS24655</name>
    <name evidence="2" type="ORF">HINF_LOCUS39242</name>
</gene>
<dbReference type="EMBL" id="CAXDID020000151">
    <property type="protein sequence ID" value="CAL6041706.1"/>
    <property type="molecule type" value="Genomic_DNA"/>
</dbReference>
<evidence type="ECO:0000313" key="2">
    <source>
        <dbReference type="EMBL" id="CAL6041706.1"/>
    </source>
</evidence>
<evidence type="ECO:0000313" key="1">
    <source>
        <dbReference type="EMBL" id="CAI9937010.1"/>
    </source>
</evidence>
<proteinExistence type="predicted"/>
<dbReference type="EMBL" id="CATOUU010000643">
    <property type="protein sequence ID" value="CAI9937010.1"/>
    <property type="molecule type" value="Genomic_DNA"/>
</dbReference>